<gene>
    <name evidence="1" type="ORF">PIIN_02031</name>
</gene>
<protein>
    <submittedName>
        <fullName evidence="1">Uncharacterized protein</fullName>
    </submittedName>
</protein>
<accession>G4TA45</accession>
<evidence type="ECO:0000313" key="1">
    <source>
        <dbReference type="EMBL" id="CCA68165.1"/>
    </source>
</evidence>
<reference evidence="1 2" key="1">
    <citation type="journal article" date="2011" name="PLoS Pathog.">
        <title>Endophytic Life Strategies Decoded by Genome and Transcriptome Analyses of the Mutualistic Root Symbiont Piriformospora indica.</title>
        <authorList>
            <person name="Zuccaro A."/>
            <person name="Lahrmann U."/>
            <person name="Guldener U."/>
            <person name="Langen G."/>
            <person name="Pfiffi S."/>
            <person name="Biedenkopf D."/>
            <person name="Wong P."/>
            <person name="Samans B."/>
            <person name="Grimm C."/>
            <person name="Basiewicz M."/>
            <person name="Murat C."/>
            <person name="Martin F."/>
            <person name="Kogel K.H."/>
        </authorList>
    </citation>
    <scope>NUCLEOTIDE SEQUENCE [LARGE SCALE GENOMIC DNA]</scope>
    <source>
        <strain evidence="1 2">DSM 11827</strain>
    </source>
</reference>
<dbReference type="EMBL" id="CAFZ01000027">
    <property type="protein sequence ID" value="CCA68165.1"/>
    <property type="molecule type" value="Genomic_DNA"/>
</dbReference>
<name>G4TA45_SERID</name>
<dbReference type="Proteomes" id="UP000007148">
    <property type="component" value="Unassembled WGS sequence"/>
</dbReference>
<proteinExistence type="predicted"/>
<dbReference type="AlphaFoldDB" id="G4TA45"/>
<dbReference type="OrthoDB" id="3198489at2759"/>
<keyword evidence="2" id="KW-1185">Reference proteome</keyword>
<comment type="caution">
    <text evidence="1">The sequence shown here is derived from an EMBL/GenBank/DDBJ whole genome shotgun (WGS) entry which is preliminary data.</text>
</comment>
<evidence type="ECO:0000313" key="2">
    <source>
        <dbReference type="Proteomes" id="UP000007148"/>
    </source>
</evidence>
<sequence>MRRLIVAAFEQDVFDRERVRERIVQLRRGAPLHDFLKAPAQNDHCPRYFEALSVPVTKDLGYHDPNSSHSLLDKPGDQYLPLAAEISSKSPNSVDMHVYSRFSALSIDRQLALLYQVNGSRKKHKVRRRAEEFGETVPQSDCDIHPQHHERTLALTFLVSMPNPRRSAADLENRSLVLGTTVYPWKNNEMESSLRTEAAVAKES</sequence>
<dbReference type="InParanoid" id="G4TA45"/>
<dbReference type="HOGENOM" id="CLU_1343725_0_0_1"/>
<organism evidence="1 2">
    <name type="scientific">Serendipita indica (strain DSM 11827)</name>
    <name type="common">Root endophyte fungus</name>
    <name type="synonym">Piriformospora indica</name>
    <dbReference type="NCBI Taxonomy" id="1109443"/>
    <lineage>
        <taxon>Eukaryota</taxon>
        <taxon>Fungi</taxon>
        <taxon>Dikarya</taxon>
        <taxon>Basidiomycota</taxon>
        <taxon>Agaricomycotina</taxon>
        <taxon>Agaricomycetes</taxon>
        <taxon>Sebacinales</taxon>
        <taxon>Serendipitaceae</taxon>
        <taxon>Serendipita</taxon>
    </lineage>
</organism>